<dbReference type="GO" id="GO:0003700">
    <property type="term" value="F:DNA-binding transcription factor activity"/>
    <property type="evidence" value="ECO:0007669"/>
    <property type="project" value="InterPro"/>
</dbReference>
<dbReference type="InterPro" id="IPR036388">
    <property type="entry name" value="WH-like_DNA-bd_sf"/>
</dbReference>
<dbReference type="GO" id="GO:0006950">
    <property type="term" value="P:response to stress"/>
    <property type="evidence" value="ECO:0007669"/>
    <property type="project" value="TreeGrafter"/>
</dbReference>
<dbReference type="RefSeq" id="WP_068770079.1">
    <property type="nucleotide sequence ID" value="NZ_CP109796.1"/>
</dbReference>
<accession>A0A178IJW3</accession>
<dbReference type="PROSITE" id="PS50995">
    <property type="entry name" value="HTH_MARR_2"/>
    <property type="match status" value="1"/>
</dbReference>
<evidence type="ECO:0000259" key="1">
    <source>
        <dbReference type="PROSITE" id="PS50995"/>
    </source>
</evidence>
<dbReference type="PRINTS" id="PR00598">
    <property type="entry name" value="HTHMARR"/>
</dbReference>
<sequence>MNFSPTGAGLGKADYELLSEFRYMLRKFLGFSEAAAVSHGLTPQQYQALLSIQGFPGRDWVTISELAEQMQIAHHSAVGLTDRMEALRLVRRLPSQEDRRRVQVSLTAKGLWILEKLYRIHRAELHSTGPRLARLLHRAAEQMSEGA</sequence>
<reference evidence="2 3" key="1">
    <citation type="submission" date="2016-01" db="EMBL/GenBank/DDBJ databases">
        <title>High potential of lignocellulose degradation of a new Verrucomicrobia species.</title>
        <authorList>
            <person name="Wang Y."/>
            <person name="Shi Y."/>
            <person name="Qiu Z."/>
            <person name="Liu S."/>
            <person name="Yang H."/>
        </authorList>
    </citation>
    <scope>NUCLEOTIDE SEQUENCE [LARGE SCALE GENOMIC DNA]</scope>
    <source>
        <strain evidence="2 3">TSB47</strain>
    </source>
</reference>
<evidence type="ECO:0000313" key="3">
    <source>
        <dbReference type="Proteomes" id="UP000078486"/>
    </source>
</evidence>
<keyword evidence="3" id="KW-1185">Reference proteome</keyword>
<evidence type="ECO:0000313" key="2">
    <source>
        <dbReference type="EMBL" id="OAM90048.1"/>
    </source>
</evidence>
<dbReference type="InterPro" id="IPR000835">
    <property type="entry name" value="HTH_MarR-typ"/>
</dbReference>
<dbReference type="Proteomes" id="UP000078486">
    <property type="component" value="Unassembled WGS sequence"/>
</dbReference>
<dbReference type="InterPro" id="IPR039422">
    <property type="entry name" value="MarR/SlyA-like"/>
</dbReference>
<proteinExistence type="predicted"/>
<organism evidence="2 3">
    <name type="scientific">Termitidicoccus mucosus</name>
    <dbReference type="NCBI Taxonomy" id="1184151"/>
    <lineage>
        <taxon>Bacteria</taxon>
        <taxon>Pseudomonadati</taxon>
        <taxon>Verrucomicrobiota</taxon>
        <taxon>Opitutia</taxon>
        <taxon>Opitutales</taxon>
        <taxon>Opitutaceae</taxon>
        <taxon>Termitidicoccus</taxon>
    </lineage>
</organism>
<gene>
    <name evidence="2" type="ORF">AW736_09685</name>
</gene>
<dbReference type="PANTHER" id="PTHR33164">
    <property type="entry name" value="TRANSCRIPTIONAL REGULATOR, MARR FAMILY"/>
    <property type="match status" value="1"/>
</dbReference>
<name>A0A178IJW3_9BACT</name>
<dbReference type="SMART" id="SM00347">
    <property type="entry name" value="HTH_MARR"/>
    <property type="match status" value="1"/>
</dbReference>
<dbReference type="STRING" id="1184151.AW736_09685"/>
<dbReference type="SUPFAM" id="SSF46785">
    <property type="entry name" value="Winged helix' DNA-binding domain"/>
    <property type="match status" value="1"/>
</dbReference>
<dbReference type="Gene3D" id="1.10.10.10">
    <property type="entry name" value="Winged helix-like DNA-binding domain superfamily/Winged helix DNA-binding domain"/>
    <property type="match status" value="1"/>
</dbReference>
<dbReference type="AlphaFoldDB" id="A0A178IJW3"/>
<dbReference type="OrthoDB" id="9807800at2"/>
<protein>
    <submittedName>
        <fullName evidence="2">MarR family transcriptional regulator</fullName>
    </submittedName>
</protein>
<comment type="caution">
    <text evidence="2">The sequence shown here is derived from an EMBL/GenBank/DDBJ whole genome shotgun (WGS) entry which is preliminary data.</text>
</comment>
<dbReference type="PANTHER" id="PTHR33164:SF43">
    <property type="entry name" value="HTH-TYPE TRANSCRIPTIONAL REPRESSOR YETL"/>
    <property type="match status" value="1"/>
</dbReference>
<feature type="domain" description="HTH marR-type" evidence="1">
    <location>
        <begin position="14"/>
        <end position="147"/>
    </location>
</feature>
<dbReference type="Pfam" id="PF12802">
    <property type="entry name" value="MarR_2"/>
    <property type="match status" value="1"/>
</dbReference>
<dbReference type="EMBL" id="LRRQ01000075">
    <property type="protein sequence ID" value="OAM90048.1"/>
    <property type="molecule type" value="Genomic_DNA"/>
</dbReference>
<dbReference type="InterPro" id="IPR036390">
    <property type="entry name" value="WH_DNA-bd_sf"/>
</dbReference>